<reference evidence="8 9" key="1">
    <citation type="submission" date="2023-10" db="EMBL/GenBank/DDBJ databases">
        <title>Hymenobacter endophyticus sp. nov., an isolate from the leaf tissues of wheat.</title>
        <authorList>
            <person name="Dai Y."/>
        </authorList>
    </citation>
    <scope>NUCLEOTIDE SEQUENCE [LARGE SCALE GENOMIC DNA]</scope>
    <source>
        <strain evidence="8 9">ZK17L-C2</strain>
    </source>
</reference>
<keyword evidence="9" id="KW-1185">Reference proteome</keyword>
<comment type="subcellular location">
    <subcellularLocation>
        <location evidence="1">Cell membrane</location>
        <topology evidence="1">Multi-pass membrane protein</topology>
    </subcellularLocation>
</comment>
<dbReference type="InterPro" id="IPR032808">
    <property type="entry name" value="DoxX"/>
</dbReference>
<feature type="transmembrane region" description="Helical" evidence="7">
    <location>
        <begin position="72"/>
        <end position="89"/>
    </location>
</feature>
<dbReference type="Pfam" id="PF07681">
    <property type="entry name" value="DoxX"/>
    <property type="match status" value="1"/>
</dbReference>
<keyword evidence="6 7" id="KW-0472">Membrane</keyword>
<keyword evidence="3" id="KW-1003">Cell membrane</keyword>
<gene>
    <name evidence="8" type="ORF">ROI90_20020</name>
</gene>
<dbReference type="RefSeq" id="WP_316000062.1">
    <property type="nucleotide sequence ID" value="NZ_JAWDJT010000018.1"/>
</dbReference>
<sequence length="124" mass="12690">MSASTRNIIAWILQGLLALAFLASGGKKLLDLPGTVNMFGQLGLPGVLAYVVAIGEVLGGIGLLVPRLVRPAALGLIIIMIGAVVMHATKIPGGIAGGMPALVLLLLLGVVLWLRRPAPASQQL</sequence>
<dbReference type="Proteomes" id="UP001250698">
    <property type="component" value="Unassembled WGS sequence"/>
</dbReference>
<proteinExistence type="inferred from homology"/>
<dbReference type="PANTHER" id="PTHR33452:SF1">
    <property type="entry name" value="INNER MEMBRANE PROTEIN YPHA-RELATED"/>
    <property type="match status" value="1"/>
</dbReference>
<comment type="similarity">
    <text evidence="2">Belongs to the DoxX family.</text>
</comment>
<keyword evidence="5 7" id="KW-1133">Transmembrane helix</keyword>
<evidence type="ECO:0000313" key="9">
    <source>
        <dbReference type="Proteomes" id="UP001250698"/>
    </source>
</evidence>
<keyword evidence="4 7" id="KW-0812">Transmembrane</keyword>
<evidence type="ECO:0000256" key="7">
    <source>
        <dbReference type="SAM" id="Phobius"/>
    </source>
</evidence>
<feature type="transmembrane region" description="Helical" evidence="7">
    <location>
        <begin position="47"/>
        <end position="65"/>
    </location>
</feature>
<evidence type="ECO:0000256" key="3">
    <source>
        <dbReference type="ARBA" id="ARBA00022475"/>
    </source>
</evidence>
<comment type="caution">
    <text evidence="8">The sequence shown here is derived from an EMBL/GenBank/DDBJ whole genome shotgun (WGS) entry which is preliminary data.</text>
</comment>
<evidence type="ECO:0000256" key="2">
    <source>
        <dbReference type="ARBA" id="ARBA00006679"/>
    </source>
</evidence>
<evidence type="ECO:0000256" key="1">
    <source>
        <dbReference type="ARBA" id="ARBA00004651"/>
    </source>
</evidence>
<feature type="transmembrane region" description="Helical" evidence="7">
    <location>
        <begin position="95"/>
        <end position="114"/>
    </location>
</feature>
<dbReference type="PANTHER" id="PTHR33452">
    <property type="entry name" value="OXIDOREDUCTASE CATD-RELATED"/>
    <property type="match status" value="1"/>
</dbReference>
<evidence type="ECO:0000256" key="4">
    <source>
        <dbReference type="ARBA" id="ARBA00022692"/>
    </source>
</evidence>
<dbReference type="EMBL" id="JAWDJT010000018">
    <property type="protein sequence ID" value="MDU0372705.1"/>
    <property type="molecule type" value="Genomic_DNA"/>
</dbReference>
<evidence type="ECO:0000256" key="6">
    <source>
        <dbReference type="ARBA" id="ARBA00023136"/>
    </source>
</evidence>
<name>A0ABU3TNE0_9BACT</name>
<protein>
    <submittedName>
        <fullName evidence="8">DoxX family protein</fullName>
    </submittedName>
</protein>
<organism evidence="8 9">
    <name type="scientific">Hymenobacter endophyticus</name>
    <dbReference type="NCBI Taxonomy" id="3076335"/>
    <lineage>
        <taxon>Bacteria</taxon>
        <taxon>Pseudomonadati</taxon>
        <taxon>Bacteroidota</taxon>
        <taxon>Cytophagia</taxon>
        <taxon>Cytophagales</taxon>
        <taxon>Hymenobacteraceae</taxon>
        <taxon>Hymenobacter</taxon>
    </lineage>
</organism>
<accession>A0ABU3TNE0</accession>
<evidence type="ECO:0000256" key="5">
    <source>
        <dbReference type="ARBA" id="ARBA00022989"/>
    </source>
</evidence>
<evidence type="ECO:0000313" key="8">
    <source>
        <dbReference type="EMBL" id="MDU0372705.1"/>
    </source>
</evidence>
<dbReference type="InterPro" id="IPR051907">
    <property type="entry name" value="DoxX-like_oxidoreductase"/>
</dbReference>